<evidence type="ECO:0000259" key="9">
    <source>
        <dbReference type="PROSITE" id="PS50905"/>
    </source>
</evidence>
<comment type="function">
    <text evidence="8">Stores iron in a soluble, non-toxic, readily available form. Important for iron homeostasis. Iron is taken up in the ferrous form and deposited as ferric hydroxides after oxidation.</text>
</comment>
<dbReference type="GO" id="GO:0006826">
    <property type="term" value="P:iron ion transport"/>
    <property type="evidence" value="ECO:0007669"/>
    <property type="project" value="InterPro"/>
</dbReference>
<evidence type="ECO:0000313" key="11">
    <source>
        <dbReference type="Proteomes" id="UP000710432"/>
    </source>
</evidence>
<dbReference type="GO" id="GO:0005776">
    <property type="term" value="C:autophagosome"/>
    <property type="evidence" value="ECO:0007669"/>
    <property type="project" value="UniProtKB-SubCell"/>
</dbReference>
<dbReference type="PROSITE" id="PS50905">
    <property type="entry name" value="FERRITIN_LIKE"/>
    <property type="match status" value="1"/>
</dbReference>
<evidence type="ECO:0000256" key="8">
    <source>
        <dbReference type="RuleBase" id="RU361145"/>
    </source>
</evidence>
<feature type="binding site" evidence="7">
    <location>
        <position position="141"/>
    </location>
    <ligand>
        <name>Fe cation</name>
        <dbReference type="ChEBI" id="CHEBI:24875"/>
        <label>1</label>
    </ligand>
</feature>
<evidence type="ECO:0000256" key="3">
    <source>
        <dbReference type="ARBA" id="ARBA00022434"/>
    </source>
</evidence>
<name>A0A8J6KSK9_MICOH</name>
<dbReference type="Proteomes" id="UP000710432">
    <property type="component" value="Unassembled WGS sequence"/>
</dbReference>
<accession>A0A8J6KSK9</accession>
<dbReference type="InterPro" id="IPR009078">
    <property type="entry name" value="Ferritin-like_SF"/>
</dbReference>
<evidence type="ECO:0000313" key="10">
    <source>
        <dbReference type="EMBL" id="KAH0510805.1"/>
    </source>
</evidence>
<dbReference type="EMBL" id="JAATJU010022392">
    <property type="protein sequence ID" value="KAH0510805.1"/>
    <property type="molecule type" value="Genomic_DNA"/>
</dbReference>
<evidence type="ECO:0000256" key="7">
    <source>
        <dbReference type="PIRSR" id="PIRSR601519-1"/>
    </source>
</evidence>
<dbReference type="PANTHER" id="PTHR11431:SF37">
    <property type="entry name" value="FERRITIN HEAVY CHAIN"/>
    <property type="match status" value="1"/>
</dbReference>
<evidence type="ECO:0000256" key="2">
    <source>
        <dbReference type="ARBA" id="ARBA00007513"/>
    </source>
</evidence>
<evidence type="ECO:0000256" key="6">
    <source>
        <dbReference type="ARBA" id="ARBA00047990"/>
    </source>
</evidence>
<keyword evidence="4 7" id="KW-0479">Metal-binding</keyword>
<proteinExistence type="inferred from homology"/>
<protein>
    <recommendedName>
        <fullName evidence="8">Ferritin</fullName>
    </recommendedName>
</protein>
<feature type="domain" description="Ferritin-like diiron" evidence="9">
    <location>
        <begin position="44"/>
        <end position="193"/>
    </location>
</feature>
<dbReference type="GO" id="GO:0006879">
    <property type="term" value="P:intracellular iron ion homeostasis"/>
    <property type="evidence" value="ECO:0007669"/>
    <property type="project" value="UniProtKB-KW"/>
</dbReference>
<dbReference type="InterPro" id="IPR012347">
    <property type="entry name" value="Ferritin-like"/>
</dbReference>
<dbReference type="PANTHER" id="PTHR11431">
    <property type="entry name" value="FERRITIN"/>
    <property type="match status" value="1"/>
</dbReference>
<dbReference type="InterPro" id="IPR009040">
    <property type="entry name" value="Ferritin-like_diiron"/>
</dbReference>
<dbReference type="Gene3D" id="1.20.1260.10">
    <property type="match status" value="1"/>
</dbReference>
<dbReference type="InterPro" id="IPR008331">
    <property type="entry name" value="Ferritin_DPS_dom"/>
</dbReference>
<dbReference type="FunFam" id="1.20.1260.10:FF:000002">
    <property type="entry name" value="Ferritin, mitochondrial"/>
    <property type="match status" value="1"/>
</dbReference>
<evidence type="ECO:0000256" key="1">
    <source>
        <dbReference type="ARBA" id="ARBA00004419"/>
    </source>
</evidence>
<feature type="binding site" evidence="7">
    <location>
        <position position="99"/>
    </location>
    <ligand>
        <name>Fe cation</name>
        <dbReference type="ChEBI" id="CHEBI:24875"/>
        <label>1</label>
    </ligand>
</feature>
<comment type="caution">
    <text evidence="10">The sequence shown here is derived from an EMBL/GenBank/DDBJ whole genome shotgun (WGS) entry which is preliminary data.</text>
</comment>
<dbReference type="CDD" id="cd01056">
    <property type="entry name" value="Euk_Ferritin"/>
    <property type="match status" value="1"/>
</dbReference>
<dbReference type="GO" id="GO:0008199">
    <property type="term" value="F:ferric iron binding"/>
    <property type="evidence" value="ECO:0007669"/>
    <property type="project" value="InterPro"/>
</dbReference>
<comment type="similarity">
    <text evidence="2 8">Belongs to the ferritin family.</text>
</comment>
<feature type="binding site" evidence="7">
    <location>
        <position position="175"/>
    </location>
    <ligand>
        <name>Fe cation</name>
        <dbReference type="ChEBI" id="CHEBI:24875"/>
        <label>1</label>
    </ligand>
</feature>
<dbReference type="GO" id="GO:0004322">
    <property type="term" value="F:ferroxidase activity"/>
    <property type="evidence" value="ECO:0007669"/>
    <property type="project" value="UniProtKB-EC"/>
</dbReference>
<organism evidence="10 11">
    <name type="scientific">Microtus ochrogaster</name>
    <name type="common">Prairie vole</name>
    <dbReference type="NCBI Taxonomy" id="79684"/>
    <lineage>
        <taxon>Eukaryota</taxon>
        <taxon>Metazoa</taxon>
        <taxon>Chordata</taxon>
        <taxon>Craniata</taxon>
        <taxon>Vertebrata</taxon>
        <taxon>Euteleostomi</taxon>
        <taxon>Mammalia</taxon>
        <taxon>Eutheria</taxon>
        <taxon>Euarchontoglires</taxon>
        <taxon>Glires</taxon>
        <taxon>Rodentia</taxon>
        <taxon>Myomorpha</taxon>
        <taxon>Muroidea</taxon>
        <taxon>Cricetidae</taxon>
        <taxon>Arvicolinae</taxon>
        <taxon>Microtus</taxon>
    </lineage>
</organism>
<keyword evidence="3 8" id="KW-0409">Iron storage</keyword>
<dbReference type="AlphaFoldDB" id="A0A8J6KSK9"/>
<dbReference type="InterPro" id="IPR001519">
    <property type="entry name" value="Ferritin"/>
</dbReference>
<gene>
    <name evidence="10" type="ORF">LTLLF_153245</name>
</gene>
<comment type="subcellular location">
    <subcellularLocation>
        <location evidence="1">Cytoplasmic vesicle</location>
        <location evidence="1">Autophagosome</location>
    </subcellularLocation>
</comment>
<reference evidence="10" key="1">
    <citation type="submission" date="2020-03" db="EMBL/GenBank/DDBJ databases">
        <title>Studies in the Genomics of Life Span.</title>
        <authorList>
            <person name="Glass D."/>
        </authorList>
    </citation>
    <scope>NUCLEOTIDE SEQUENCE</scope>
    <source>
        <strain evidence="10">LTLLF</strain>
        <tissue evidence="10">Muscle</tissue>
    </source>
</reference>
<dbReference type="Pfam" id="PF00210">
    <property type="entry name" value="Ferritin"/>
    <property type="match status" value="1"/>
</dbReference>
<sequence>MGFLRGSRCRQRRRCPLRFSGVRAAYPSVFVIPPTVSPLSHVGQNYHRDCEAAINSHVQLQLYASYVYLSMGFFFDRKDVALENFASFFLNKSHECTAHAEMFLAVQNQRGGRISFCTISKPERDDWLGGLAAMENAFQLELTLNQSLVALHRLATSKSDAHLCDFLQNHFLSKQVEVLKEMSCYVTNLHQKESPEDGMAEYLFEKLTLTDINKEN</sequence>
<dbReference type="GO" id="GO:0008198">
    <property type="term" value="F:ferrous iron binding"/>
    <property type="evidence" value="ECO:0007669"/>
    <property type="project" value="TreeGrafter"/>
</dbReference>
<comment type="catalytic activity">
    <reaction evidence="6">
        <text>4 Fe(2+) + O2 + 4 H(+) = 4 Fe(3+) + 2 H2O</text>
        <dbReference type="Rhea" id="RHEA:11148"/>
        <dbReference type="ChEBI" id="CHEBI:15377"/>
        <dbReference type="ChEBI" id="CHEBI:15378"/>
        <dbReference type="ChEBI" id="CHEBI:15379"/>
        <dbReference type="ChEBI" id="CHEBI:29033"/>
        <dbReference type="ChEBI" id="CHEBI:29034"/>
        <dbReference type="EC" id="1.16.3.1"/>
    </reaction>
</comment>
<dbReference type="SUPFAM" id="SSF47240">
    <property type="entry name" value="Ferritin-like"/>
    <property type="match status" value="1"/>
</dbReference>
<evidence type="ECO:0000256" key="5">
    <source>
        <dbReference type="ARBA" id="ARBA00023004"/>
    </source>
</evidence>
<evidence type="ECO:0000256" key="4">
    <source>
        <dbReference type="ARBA" id="ARBA00022723"/>
    </source>
</evidence>
<keyword evidence="5 7" id="KW-0408">Iron</keyword>